<evidence type="ECO:0000313" key="1">
    <source>
        <dbReference type="EMBL" id="AGC75919.1"/>
    </source>
</evidence>
<protein>
    <submittedName>
        <fullName evidence="1">Uncharacterized protein</fullName>
    </submittedName>
</protein>
<accession>L7W722</accession>
<dbReference type="AlphaFoldDB" id="L7W722"/>
<organism evidence="1 2">
    <name type="scientific">Nonlabens dokdonensis (strain DSM 17205 / KCTC 12402 / DSW-6)</name>
    <name type="common">Donghaeana dokdonensis</name>
    <dbReference type="NCBI Taxonomy" id="592029"/>
    <lineage>
        <taxon>Bacteria</taxon>
        <taxon>Pseudomonadati</taxon>
        <taxon>Bacteroidota</taxon>
        <taxon>Flavobacteriia</taxon>
        <taxon>Flavobacteriales</taxon>
        <taxon>Flavobacteriaceae</taxon>
        <taxon>Nonlabens</taxon>
    </lineage>
</organism>
<dbReference type="KEGG" id="ndo:DDD_0792"/>
<sequence length="43" mass="5024">MVLKDSDYQLNNRYTAFAKAEQKPTSITYNCSLRSSNFFFLPI</sequence>
<dbReference type="HOGENOM" id="CLU_3236754_0_0_10"/>
<dbReference type="EMBL" id="CP001397">
    <property type="protein sequence ID" value="AGC75919.1"/>
    <property type="molecule type" value="Genomic_DNA"/>
</dbReference>
<dbReference type="PATRIC" id="fig|592029.3.peg.786"/>
<reference evidence="1 2" key="1">
    <citation type="journal article" date="2013" name="Genome Biol. Evol.">
        <title>Genomic makeup of the marine flavobacterium Nonlabens (Donghaeana) dokdonensis DSW-6 and identification of a novel class of rhodopsins.</title>
        <authorList>
            <person name="Kwon S.K."/>
            <person name="Kim B.K."/>
            <person name="Song J.Y."/>
            <person name="Kwak M.J."/>
            <person name="Lee C.H."/>
            <person name="Yoon J.H."/>
            <person name="Oh T.K."/>
            <person name="Kim J.F."/>
        </authorList>
    </citation>
    <scope>NUCLEOTIDE SEQUENCE [LARGE SCALE GENOMIC DNA]</scope>
    <source>
        <strain evidence="2">DSM 17205 / KCTC 12402 / DSW-6</strain>
    </source>
</reference>
<dbReference type="Proteomes" id="UP000011173">
    <property type="component" value="Chromosome"/>
</dbReference>
<gene>
    <name evidence="1" type="ordered locus">DDD_0792</name>
</gene>
<name>L7W722_NONDD</name>
<evidence type="ECO:0000313" key="2">
    <source>
        <dbReference type="Proteomes" id="UP000011173"/>
    </source>
</evidence>
<dbReference type="STRING" id="592029.DDD_0792"/>
<proteinExistence type="predicted"/>